<organism evidence="3 4">
    <name type="scientific">Clonostachys chloroleuca</name>
    <dbReference type="NCBI Taxonomy" id="1926264"/>
    <lineage>
        <taxon>Eukaryota</taxon>
        <taxon>Fungi</taxon>
        <taxon>Dikarya</taxon>
        <taxon>Ascomycota</taxon>
        <taxon>Pezizomycotina</taxon>
        <taxon>Sordariomycetes</taxon>
        <taxon>Hypocreomycetidae</taxon>
        <taxon>Hypocreales</taxon>
        <taxon>Bionectriaceae</taxon>
        <taxon>Clonostachys</taxon>
    </lineage>
</organism>
<comment type="caution">
    <text evidence="3">The sequence shown here is derived from an EMBL/GenBank/DDBJ whole genome shotgun (WGS) entry which is preliminary data.</text>
</comment>
<feature type="region of interest" description="Disordered" evidence="2">
    <location>
        <begin position="1"/>
        <end position="132"/>
    </location>
</feature>
<reference evidence="3" key="1">
    <citation type="submission" date="2023-01" db="EMBL/GenBank/DDBJ databases">
        <authorList>
            <person name="Piombo E."/>
        </authorList>
    </citation>
    <scope>NUCLEOTIDE SEQUENCE</scope>
</reference>
<evidence type="ECO:0000313" key="3">
    <source>
        <dbReference type="EMBL" id="CAI6099209.1"/>
    </source>
</evidence>
<evidence type="ECO:0000313" key="4">
    <source>
        <dbReference type="Proteomes" id="UP001160390"/>
    </source>
</evidence>
<keyword evidence="1" id="KW-0175">Coiled coil</keyword>
<keyword evidence="4" id="KW-1185">Reference proteome</keyword>
<name>A0AA35VRB0_9HYPO</name>
<evidence type="ECO:0000256" key="1">
    <source>
        <dbReference type="SAM" id="Coils"/>
    </source>
</evidence>
<proteinExistence type="predicted"/>
<feature type="compositionally biased region" description="Polar residues" evidence="2">
    <location>
        <begin position="24"/>
        <end position="36"/>
    </location>
</feature>
<accession>A0AA35VRB0</accession>
<gene>
    <name evidence="3" type="ORF">CCHLO57077_00009519</name>
</gene>
<sequence>MTLDAKMPTDAKENQSSVRHDNKCSSTDLKNDTMVNHSKHGAELKTEGAIGGNKRGREHLPPDSDAGLKKQKMEAVKEEGKVGEGAGGKNGYRTSCTLDSMSASDKKKMKQKSKDQGDATTTNTEHEAKAEGRTCKCHEMEEYCTSIEEKIESLEAEIEKLQEELENFKREMDIRFDWLNGAVTALARATGWLMGRLSEL</sequence>
<evidence type="ECO:0000256" key="2">
    <source>
        <dbReference type="SAM" id="MobiDB-lite"/>
    </source>
</evidence>
<feature type="compositionally biased region" description="Basic and acidic residues" evidence="2">
    <location>
        <begin position="7"/>
        <end position="23"/>
    </location>
</feature>
<feature type="coiled-coil region" evidence="1">
    <location>
        <begin position="137"/>
        <end position="171"/>
    </location>
</feature>
<dbReference type="AlphaFoldDB" id="A0AA35VRB0"/>
<feature type="compositionally biased region" description="Basic and acidic residues" evidence="2">
    <location>
        <begin position="58"/>
        <end position="82"/>
    </location>
</feature>
<protein>
    <submittedName>
        <fullName evidence="3">Uncharacterized protein</fullName>
    </submittedName>
</protein>
<dbReference type="EMBL" id="CABFNP030001316">
    <property type="protein sequence ID" value="CAI6099209.1"/>
    <property type="molecule type" value="Genomic_DNA"/>
</dbReference>
<dbReference type="Proteomes" id="UP001160390">
    <property type="component" value="Unassembled WGS sequence"/>
</dbReference>